<feature type="region of interest" description="Disordered" evidence="1">
    <location>
        <begin position="116"/>
        <end position="146"/>
    </location>
</feature>
<dbReference type="InParanoid" id="A0A146G3F9"/>
<organism evidence="2 3">
    <name type="scientific">Terrimicrobium sacchariphilum</name>
    <dbReference type="NCBI Taxonomy" id="690879"/>
    <lineage>
        <taxon>Bacteria</taxon>
        <taxon>Pseudomonadati</taxon>
        <taxon>Verrucomicrobiota</taxon>
        <taxon>Terrimicrobiia</taxon>
        <taxon>Terrimicrobiales</taxon>
        <taxon>Terrimicrobiaceae</taxon>
        <taxon>Terrimicrobium</taxon>
    </lineage>
</organism>
<dbReference type="AlphaFoldDB" id="A0A146G3F9"/>
<evidence type="ECO:0000256" key="1">
    <source>
        <dbReference type="SAM" id="MobiDB-lite"/>
    </source>
</evidence>
<gene>
    <name evidence="2" type="ORF">TSACC_1146</name>
</gene>
<evidence type="ECO:0000313" key="3">
    <source>
        <dbReference type="Proteomes" id="UP000076023"/>
    </source>
</evidence>
<evidence type="ECO:0000313" key="2">
    <source>
        <dbReference type="EMBL" id="GAT31594.1"/>
    </source>
</evidence>
<name>A0A146G3F9_TERSA</name>
<dbReference type="EMBL" id="BDCO01000001">
    <property type="protein sequence ID" value="GAT31594.1"/>
    <property type="molecule type" value="Genomic_DNA"/>
</dbReference>
<dbReference type="SUPFAM" id="SSF101386">
    <property type="entry name" value="all-alpha NTP pyrophosphatases"/>
    <property type="match status" value="1"/>
</dbReference>
<proteinExistence type="predicted"/>
<dbReference type="Proteomes" id="UP000076023">
    <property type="component" value="Unassembled WGS sequence"/>
</dbReference>
<sequence length="146" mass="16260">MSNTPIHVGLAQAAMQASRVRQLYHQLEEVHHGSRWSKQEDVVGLQSDVGELGRLVMGAEGRWMAPDDVRKQLEVKLAECLWWIFSLSNRLGIDVEHAFVDKMTELEHELALSVANSRKQKKTAKRKSRNPASKGEGMAGSGNTNA</sequence>
<accession>A0A146G3F9</accession>
<protein>
    <recommendedName>
        <fullName evidence="4">MazG nucleotide pyrophosphohydrolase domain-containing protein</fullName>
    </recommendedName>
</protein>
<comment type="caution">
    <text evidence="2">The sequence shown here is derived from an EMBL/GenBank/DDBJ whole genome shotgun (WGS) entry which is preliminary data.</text>
</comment>
<evidence type="ECO:0008006" key="4">
    <source>
        <dbReference type="Google" id="ProtNLM"/>
    </source>
</evidence>
<dbReference type="RefSeq" id="WP_075077483.1">
    <property type="nucleotide sequence ID" value="NZ_BDCO01000001.1"/>
</dbReference>
<keyword evidence="3" id="KW-1185">Reference proteome</keyword>
<dbReference type="Gene3D" id="1.10.287.1080">
    <property type="entry name" value="MazG-like"/>
    <property type="match status" value="1"/>
</dbReference>
<dbReference type="STRING" id="690879.TSACC_1146"/>
<feature type="compositionally biased region" description="Basic residues" evidence="1">
    <location>
        <begin position="118"/>
        <end position="129"/>
    </location>
</feature>
<reference evidence="3" key="1">
    <citation type="journal article" date="2017" name="Genome Announc.">
        <title>Draft Genome Sequence of Terrimicrobium sacchariphilum NM-5T, a Facultative Anaerobic Soil Bacterium of the Class Spartobacteria.</title>
        <authorList>
            <person name="Qiu Y.L."/>
            <person name="Tourlousse D.M."/>
            <person name="Matsuura N."/>
            <person name="Ohashi A."/>
            <person name="Sekiguchi Y."/>
        </authorList>
    </citation>
    <scope>NUCLEOTIDE SEQUENCE [LARGE SCALE GENOMIC DNA]</scope>
    <source>
        <strain evidence="3">NM-5</strain>
    </source>
</reference>